<dbReference type="PANTHER" id="PTHR12110">
    <property type="entry name" value="HYDROXYPYRUVATE ISOMERASE"/>
    <property type="match status" value="1"/>
</dbReference>
<evidence type="ECO:0000313" key="3">
    <source>
        <dbReference type="Proteomes" id="UP000028492"/>
    </source>
</evidence>
<evidence type="ECO:0000313" key="2">
    <source>
        <dbReference type="EMBL" id="AIG77209.1"/>
    </source>
</evidence>
<dbReference type="EMBL" id="CP008953">
    <property type="protein sequence ID" value="AIG77209.1"/>
    <property type="molecule type" value="Genomic_DNA"/>
</dbReference>
<dbReference type="AlphaFoldDB" id="A0A075UXU7"/>
<dbReference type="HOGENOM" id="CLU_070551_0_0_11"/>
<dbReference type="Proteomes" id="UP000028492">
    <property type="component" value="Chromosome"/>
</dbReference>
<gene>
    <name evidence="2" type="ORF">AJAP_21755</name>
</gene>
<keyword evidence="3" id="KW-1185">Reference proteome</keyword>
<evidence type="ECO:0000259" key="1">
    <source>
        <dbReference type="Pfam" id="PF01261"/>
    </source>
</evidence>
<name>A0A075UXU7_9PSEU</name>
<dbReference type="KEGG" id="aja:AJAP_21755"/>
<dbReference type="STRING" id="208439.AJAP_21755"/>
<feature type="domain" description="Xylose isomerase-like TIM barrel" evidence="1">
    <location>
        <begin position="23"/>
        <end position="197"/>
    </location>
</feature>
<organism evidence="2 3">
    <name type="scientific">Amycolatopsis japonica</name>
    <dbReference type="NCBI Taxonomy" id="208439"/>
    <lineage>
        <taxon>Bacteria</taxon>
        <taxon>Bacillati</taxon>
        <taxon>Actinomycetota</taxon>
        <taxon>Actinomycetes</taxon>
        <taxon>Pseudonocardiales</taxon>
        <taxon>Pseudonocardiaceae</taxon>
        <taxon>Amycolatopsis</taxon>
        <taxon>Amycolatopsis japonica group</taxon>
    </lineage>
</organism>
<dbReference type="InterPro" id="IPR036237">
    <property type="entry name" value="Xyl_isomerase-like_sf"/>
</dbReference>
<dbReference type="Gene3D" id="3.20.20.150">
    <property type="entry name" value="Divalent-metal-dependent TIM barrel enzymes"/>
    <property type="match status" value="1"/>
</dbReference>
<dbReference type="PANTHER" id="PTHR12110:SF41">
    <property type="entry name" value="INOSOSE DEHYDRATASE"/>
    <property type="match status" value="1"/>
</dbReference>
<proteinExistence type="predicted"/>
<keyword evidence="2" id="KW-0413">Isomerase</keyword>
<reference evidence="2 3" key="1">
    <citation type="journal article" date="2014" name="J. Biotechnol.">
        <title>Complete genome sequence of the actinobacterium Amycolatopsis japonica MG417-CF17(T) (=DSM 44213T) producing (S,S)-N,N'-ethylenediaminedisuccinic acid.</title>
        <authorList>
            <person name="Stegmann E."/>
            <person name="Albersmeier A."/>
            <person name="Spohn M."/>
            <person name="Gert H."/>
            <person name="Weber T."/>
            <person name="Wohlleben W."/>
            <person name="Kalinowski J."/>
            <person name="Ruckert C."/>
        </authorList>
    </citation>
    <scope>NUCLEOTIDE SEQUENCE [LARGE SCALE GENOMIC DNA]</scope>
    <source>
        <strain evidence="3">MG417-CF17 (DSM 44213)</strain>
    </source>
</reference>
<dbReference type="RefSeq" id="WP_174492035.1">
    <property type="nucleotide sequence ID" value="NZ_CP008953.1"/>
</dbReference>
<protein>
    <submittedName>
        <fullName evidence="2">Sugar phosphate isomerase/epimerase</fullName>
    </submittedName>
</protein>
<dbReference type="InterPro" id="IPR050312">
    <property type="entry name" value="IolE/XylAMocC-like"/>
</dbReference>
<dbReference type="GO" id="GO:0016853">
    <property type="term" value="F:isomerase activity"/>
    <property type="evidence" value="ECO:0007669"/>
    <property type="project" value="UniProtKB-KW"/>
</dbReference>
<dbReference type="eggNOG" id="COG1082">
    <property type="taxonomic scope" value="Bacteria"/>
</dbReference>
<accession>A0A075UXU7</accession>
<dbReference type="Pfam" id="PF01261">
    <property type="entry name" value="AP_endonuc_2"/>
    <property type="match status" value="1"/>
</dbReference>
<dbReference type="SUPFAM" id="SSF51658">
    <property type="entry name" value="Xylose isomerase-like"/>
    <property type="match status" value="1"/>
</dbReference>
<sequence>MIRPGLCSVTLRRLDADEVACRAEKAGLQVIEWGADVHVRPGDDWAAERAFEAMARHGLTCDSYGSYFRATPMEAGKFGEIAATAVRLGASRIRVWAGKAGSEDVDSYEREQIVAGLREAADVANEHGLEVALEFHGGTLTDTAESTVRLLEEVGRDNLGTYWQPPQDLPDEQALAGLELVLDQVRAVHVFSWWPSNERHPLTFRTELWTRAFGLLAKAGRPLDALLEFVPDNDPDLIPGEADSLRKLIEAGA</sequence>
<dbReference type="InterPro" id="IPR013022">
    <property type="entry name" value="Xyl_isomerase-like_TIM-brl"/>
</dbReference>